<feature type="region of interest" description="Disordered" evidence="1">
    <location>
        <begin position="1"/>
        <end position="28"/>
    </location>
</feature>
<feature type="compositionally biased region" description="Gly residues" evidence="1">
    <location>
        <begin position="1"/>
        <end position="13"/>
    </location>
</feature>
<evidence type="ECO:0000313" key="2">
    <source>
        <dbReference type="EMBL" id="RFU42335.1"/>
    </source>
</evidence>
<comment type="caution">
    <text evidence="2">The sequence shown here is derived from an EMBL/GenBank/DDBJ whole genome shotgun (WGS) entry which is preliminary data.</text>
</comment>
<keyword evidence="3" id="KW-1185">Reference proteome</keyword>
<evidence type="ECO:0000313" key="3">
    <source>
        <dbReference type="Proteomes" id="UP000261811"/>
    </source>
</evidence>
<feature type="compositionally biased region" description="Gly residues" evidence="1">
    <location>
        <begin position="125"/>
        <end position="140"/>
    </location>
</feature>
<proteinExistence type="predicted"/>
<feature type="compositionally biased region" description="Low complexity" evidence="1">
    <location>
        <begin position="81"/>
        <end position="124"/>
    </location>
</feature>
<name>A0A372JQL7_9ACTN</name>
<gene>
    <name evidence="2" type="ORF">DZF91_07070</name>
</gene>
<accession>A0A372JQL7</accession>
<dbReference type="Proteomes" id="UP000261811">
    <property type="component" value="Unassembled WGS sequence"/>
</dbReference>
<dbReference type="EMBL" id="QURH01000133">
    <property type="protein sequence ID" value="RFU42335.1"/>
    <property type="molecule type" value="Genomic_DNA"/>
</dbReference>
<evidence type="ECO:0000256" key="1">
    <source>
        <dbReference type="SAM" id="MobiDB-lite"/>
    </source>
</evidence>
<organism evidence="2 3">
    <name type="scientific">Actinomadura logoneensis</name>
    <dbReference type="NCBI Taxonomy" id="2293572"/>
    <lineage>
        <taxon>Bacteria</taxon>
        <taxon>Bacillati</taxon>
        <taxon>Actinomycetota</taxon>
        <taxon>Actinomycetes</taxon>
        <taxon>Streptosporangiales</taxon>
        <taxon>Thermomonosporaceae</taxon>
        <taxon>Actinomadura</taxon>
    </lineage>
</organism>
<protein>
    <submittedName>
        <fullName evidence="2">Uncharacterized protein</fullName>
    </submittedName>
</protein>
<reference evidence="2 3" key="1">
    <citation type="submission" date="2018-08" db="EMBL/GenBank/DDBJ databases">
        <title>Actinomadura jelena sp. nov., a novel Actinomycete isolated from soil in Chad.</title>
        <authorList>
            <person name="Shi L."/>
        </authorList>
    </citation>
    <scope>NUCLEOTIDE SEQUENCE [LARGE SCALE GENOMIC DNA]</scope>
    <source>
        <strain evidence="2 3">NEAU-G17</strain>
    </source>
</reference>
<feature type="region of interest" description="Disordered" evidence="1">
    <location>
        <begin position="51"/>
        <end position="150"/>
    </location>
</feature>
<sequence>MQQGGHPGAGGSPDGTVAVSRSGGGARRGALIGAGAAATAAVVATGVTLALTAGGGDSGKDQVKTMGEASRGTLAAGPGSGSARPSGKGKRSPGATPSASGSGSASPGGSPGASPSSPGAPTKGSGPGSGPAGGGGGGGNSPKATGWMCGPRQEADRRQHYLTACIRFDGQYVRLRATLDPVASRNDPKLIASNQMRIILVLKRAADQTNAGTWTSPPCTTLVCTWEYATIPARDTYRTLAKFSYQGIWQGDSRESPPLNF</sequence>
<dbReference type="AlphaFoldDB" id="A0A372JQL7"/>